<dbReference type="PRINTS" id="PR00303">
    <property type="entry name" value="SECYTRNLCASE"/>
</dbReference>
<proteinExistence type="inferred from homology"/>
<feature type="transmembrane region" description="Helical" evidence="9">
    <location>
        <begin position="20"/>
        <end position="41"/>
    </location>
</feature>
<dbReference type="PROSITE" id="PS00755">
    <property type="entry name" value="SECY_1"/>
    <property type="match status" value="1"/>
</dbReference>
<feature type="transmembrane region" description="Helical" evidence="9">
    <location>
        <begin position="397"/>
        <end position="419"/>
    </location>
</feature>
<feature type="transmembrane region" description="Helical" evidence="9">
    <location>
        <begin position="294"/>
        <end position="316"/>
    </location>
</feature>
<evidence type="ECO:0000256" key="3">
    <source>
        <dbReference type="ARBA" id="ARBA00022448"/>
    </source>
</evidence>
<evidence type="ECO:0000313" key="13">
    <source>
        <dbReference type="EMBL" id="AHC39964.1"/>
    </source>
</evidence>
<evidence type="ECO:0000313" key="14">
    <source>
        <dbReference type="Proteomes" id="UP000018745"/>
    </source>
</evidence>
<dbReference type="HAMAP" id="MF_01465">
    <property type="entry name" value="SecY"/>
    <property type="match status" value="1"/>
</dbReference>
<feature type="transmembrane region" description="Helical" evidence="9">
    <location>
        <begin position="336"/>
        <end position="356"/>
    </location>
</feature>
<evidence type="ECO:0000256" key="2">
    <source>
        <dbReference type="ARBA" id="ARBA00005751"/>
    </source>
</evidence>
<dbReference type="InterPro" id="IPR023201">
    <property type="entry name" value="SecY_dom_sf"/>
</dbReference>
<keyword evidence="14" id="KW-1185">Reference proteome</keyword>
<keyword evidence="3 9" id="KW-0813">Transport</keyword>
<feature type="transmembrane region" description="Helical" evidence="9">
    <location>
        <begin position="67"/>
        <end position="88"/>
    </location>
</feature>
<evidence type="ECO:0000256" key="11">
    <source>
        <dbReference type="RuleBase" id="RU003484"/>
    </source>
</evidence>
<keyword evidence="4 9" id="KW-0812">Transmembrane</keyword>
<keyword evidence="6 9" id="KW-1133">Transmembrane helix</keyword>
<keyword evidence="9" id="KW-1003">Cell membrane</keyword>
<evidence type="ECO:0000256" key="12">
    <source>
        <dbReference type="RuleBase" id="RU004349"/>
    </source>
</evidence>
<feature type="transmembrane region" description="Helical" evidence="9">
    <location>
        <begin position="109"/>
        <end position="132"/>
    </location>
</feature>
<dbReference type="PROSITE" id="PS00756">
    <property type="entry name" value="SECY_2"/>
    <property type="match status" value="1"/>
</dbReference>
<comment type="subunit">
    <text evidence="9">Component of the Sec protein translocase complex. Heterotrimer consisting of SecY, SecE and SecG subunits. The heterotrimers can form oligomers, although 1 heterotrimer is thought to be able to translocate proteins. Interacts with the ribosome. Interacts with SecDF, and other proteins may be involved. Interacts with SecA.</text>
</comment>
<feature type="transmembrane region" description="Helical" evidence="9">
    <location>
        <begin position="425"/>
        <end position="443"/>
    </location>
</feature>
<dbReference type="InterPro" id="IPR002208">
    <property type="entry name" value="SecY/SEC61-alpha"/>
</dbReference>
<reference evidence="13 14" key="1">
    <citation type="journal article" date="2014" name="Genome Announc.">
        <title>Complete Genome Sequence of Mycoplasma ovis Strain Michigan, a Hemoplasma of Sheep with Two Distinct 16S rRNA Genes.</title>
        <authorList>
            <person name="Deshuillers P.L."/>
            <person name="Santos A.P."/>
            <person name="do Nascimento N.C."/>
            <person name="Hampel J.A."/>
            <person name="Bergin I.L."/>
            <person name="Dyson M.C."/>
            <person name="Messick J.B."/>
        </authorList>
    </citation>
    <scope>NUCLEOTIDE SEQUENCE [LARGE SCALE GENOMIC DNA]</scope>
    <source>
        <strain evidence="13 14">Michigan</strain>
    </source>
</reference>
<protein>
    <recommendedName>
        <fullName evidence="9 10">Protein translocase subunit SecY</fullName>
    </recommendedName>
</protein>
<dbReference type="NCBIfam" id="TIGR00967">
    <property type="entry name" value="3a0501s007"/>
    <property type="match status" value="1"/>
</dbReference>
<evidence type="ECO:0000256" key="5">
    <source>
        <dbReference type="ARBA" id="ARBA00022927"/>
    </source>
</evidence>
<comment type="function">
    <text evidence="9 10">The central subunit of the protein translocation channel SecYEG. Consists of two halves formed by TMs 1-5 and 6-10. These two domains form a lateral gate at the front which open onto the bilayer between TMs 2 and 7, and are clamped together by SecE at the back. The channel is closed by both a pore ring composed of hydrophobic SecY resides and a short helix (helix 2A) on the extracellular side of the membrane which forms a plug. The plug probably moves laterally to allow the channel to open. The ring and the pore may move independently.</text>
</comment>
<dbReference type="Pfam" id="PF00344">
    <property type="entry name" value="SecY"/>
    <property type="match status" value="1"/>
</dbReference>
<name>A0ABN4BQ38_9MOLU</name>
<gene>
    <name evidence="9" type="primary">secY</name>
    <name evidence="13" type="ORF">OVS_02560</name>
</gene>
<sequence>MGLIPTHSFFYKNRGTIISLLATCSILFLFQVGSHITAPLINPHRVNSFSGLAQLLNLFGGGGFKRASIFSVGISPYITAQIIIQIMSNDLVKKLTELRKAGELGRAKIELYTRLLTLPFAVITSIGTLYLLNNEGVSFLHLWEPPKADTLKKVDESANYGGRFVTFSQLYIFQRVLMVLIFVAGTYVSLFFSDLISKKGLGNGISLLIVSGIISSIPENFYASYNYLSNLEGGSGNVRLLVNVFKFIIYLFFYVMVIALMVFITGSVRKIPIQQTGAGLILDKRKLGYLPIKIMPVGIMPVVFAGSMMIFPVGIAELTKSSSPGFNAFIQNYISFGSPTGLMIYFLLIVLFSFLYCQVQLNTDEMCRSFQKSSQFIPGIMIGQETHNYLRMVLNKINWLGAPFLGLVTIMPNLLNMWTGMPSQVAFGGTGILLLVSTALNLYEELTSTRIITKYKAEQQHELSSLEARLHKTERQHSPYLLW</sequence>
<evidence type="ECO:0000256" key="7">
    <source>
        <dbReference type="ARBA" id="ARBA00023010"/>
    </source>
</evidence>
<feature type="transmembrane region" description="Helical" evidence="9">
    <location>
        <begin position="244"/>
        <end position="264"/>
    </location>
</feature>
<comment type="subcellular location">
    <subcellularLocation>
        <location evidence="9">Cell membrane</location>
        <topology evidence="9">Multi-pass membrane protein</topology>
    </subcellularLocation>
    <subcellularLocation>
        <location evidence="1 11">Membrane</location>
        <topology evidence="1 11">Multi-pass membrane protein</topology>
    </subcellularLocation>
</comment>
<dbReference type="PIRSF" id="PIRSF004557">
    <property type="entry name" value="SecY"/>
    <property type="match status" value="1"/>
</dbReference>
<keyword evidence="7 9" id="KW-0811">Translocation</keyword>
<comment type="similarity">
    <text evidence="2 9 12">Belongs to the SecY/SEC61-alpha family.</text>
</comment>
<dbReference type="RefSeq" id="WP_024071284.1">
    <property type="nucleotide sequence ID" value="NC_023062.1"/>
</dbReference>
<keyword evidence="5 9" id="KW-0653">Protein transport</keyword>
<evidence type="ECO:0000256" key="1">
    <source>
        <dbReference type="ARBA" id="ARBA00004141"/>
    </source>
</evidence>
<dbReference type="Gene3D" id="1.10.3370.10">
    <property type="entry name" value="SecY subunit domain"/>
    <property type="match status" value="1"/>
</dbReference>
<evidence type="ECO:0000256" key="6">
    <source>
        <dbReference type="ARBA" id="ARBA00022989"/>
    </source>
</evidence>
<feature type="transmembrane region" description="Helical" evidence="9">
    <location>
        <begin position="172"/>
        <end position="192"/>
    </location>
</feature>
<dbReference type="InterPro" id="IPR030659">
    <property type="entry name" value="SecY_CS"/>
</dbReference>
<evidence type="ECO:0000256" key="8">
    <source>
        <dbReference type="ARBA" id="ARBA00023136"/>
    </source>
</evidence>
<dbReference type="SUPFAM" id="SSF103491">
    <property type="entry name" value="Preprotein translocase SecY subunit"/>
    <property type="match status" value="1"/>
</dbReference>
<dbReference type="Proteomes" id="UP000018745">
    <property type="component" value="Chromosome"/>
</dbReference>
<feature type="transmembrane region" description="Helical" evidence="9">
    <location>
        <begin position="204"/>
        <end position="224"/>
    </location>
</feature>
<evidence type="ECO:0000256" key="10">
    <source>
        <dbReference type="RuleBase" id="RU000537"/>
    </source>
</evidence>
<accession>A0ABN4BQ38</accession>
<organism evidence="13 14">
    <name type="scientific">Mycoplasma ovis str. Michigan</name>
    <dbReference type="NCBI Taxonomy" id="1415773"/>
    <lineage>
        <taxon>Bacteria</taxon>
        <taxon>Bacillati</taxon>
        <taxon>Mycoplasmatota</taxon>
        <taxon>Mollicutes</taxon>
        <taxon>Mycoplasmataceae</taxon>
        <taxon>Mycoplasma</taxon>
    </lineage>
</organism>
<dbReference type="InterPro" id="IPR026593">
    <property type="entry name" value="SecY"/>
</dbReference>
<dbReference type="PANTHER" id="PTHR10906">
    <property type="entry name" value="SECY/SEC61-ALPHA FAMILY MEMBER"/>
    <property type="match status" value="1"/>
</dbReference>
<keyword evidence="8 9" id="KW-0472">Membrane</keyword>
<dbReference type="EMBL" id="CP006935">
    <property type="protein sequence ID" value="AHC39964.1"/>
    <property type="molecule type" value="Genomic_DNA"/>
</dbReference>
<evidence type="ECO:0000256" key="9">
    <source>
        <dbReference type="HAMAP-Rule" id="MF_01465"/>
    </source>
</evidence>
<evidence type="ECO:0000256" key="4">
    <source>
        <dbReference type="ARBA" id="ARBA00022692"/>
    </source>
</evidence>